<keyword evidence="5" id="KW-0862">Zinc</keyword>
<keyword evidence="7" id="KW-0804">Transcription</keyword>
<evidence type="ECO:0000256" key="5">
    <source>
        <dbReference type="ARBA" id="ARBA00022833"/>
    </source>
</evidence>
<evidence type="ECO:0000313" key="11">
    <source>
        <dbReference type="EMBL" id="MDS0283854.1"/>
    </source>
</evidence>
<feature type="region of interest" description="Disordered" evidence="9">
    <location>
        <begin position="1"/>
        <end position="34"/>
    </location>
</feature>
<gene>
    <name evidence="11" type="ORF">NDI86_17195</name>
</gene>
<evidence type="ECO:0000256" key="9">
    <source>
        <dbReference type="SAM" id="MobiDB-lite"/>
    </source>
</evidence>
<dbReference type="Gene3D" id="1.10.472.10">
    <property type="entry name" value="Cyclin-like"/>
    <property type="match status" value="1"/>
</dbReference>
<feature type="region of interest" description="Disordered" evidence="9">
    <location>
        <begin position="73"/>
        <end position="95"/>
    </location>
</feature>
<dbReference type="SUPFAM" id="SSF57783">
    <property type="entry name" value="Zinc beta-ribbon"/>
    <property type="match status" value="1"/>
</dbReference>
<dbReference type="InterPro" id="IPR036915">
    <property type="entry name" value="Cyclin-like_sf"/>
</dbReference>
<dbReference type="EMBL" id="JAMQOS010000006">
    <property type="protein sequence ID" value="MDS0283854.1"/>
    <property type="molecule type" value="Genomic_DNA"/>
</dbReference>
<evidence type="ECO:0000256" key="4">
    <source>
        <dbReference type="ARBA" id="ARBA00022771"/>
    </source>
</evidence>
<evidence type="ECO:0000256" key="2">
    <source>
        <dbReference type="ARBA" id="ARBA00013932"/>
    </source>
</evidence>
<dbReference type="Gene3D" id="1.10.472.170">
    <property type="match status" value="1"/>
</dbReference>
<dbReference type="Pfam" id="PF00382">
    <property type="entry name" value="TFIIB"/>
    <property type="match status" value="2"/>
</dbReference>
<sequence>MSTESSPTTGHRHQNQDRSKRSTEETPTARLASERCCPECESDDLVVQQNETYCEGCGLVVHRDDLDRRRRWNYTESGREPERTGSPTTHRLHDRGLSTDIGYYRDGAGNPLDANTQRLFSRLRRWDAQSKVPSKRDKSLRDGLSEIARLISVIDLSDSVFDEAVDIYRKAWDANLLKGRSIEAIASGSVFAACRLEQLPRHRSEVADVARVDSDAINNAYTQLNRELELAIPPPLPQDFLPRIASVIGAANHVEQRARELLLCPAVGRVSNGRPPSGVAAAALYHVQQAETGEKRASQKAIAEAGFTSALTIRTIWRKLQELEEEGKLCENADTIPTLHTR</sequence>
<name>A0ABU2FSV9_9EURY</name>
<evidence type="ECO:0000256" key="6">
    <source>
        <dbReference type="ARBA" id="ARBA00023015"/>
    </source>
</evidence>
<keyword evidence="12" id="KW-1185">Reference proteome</keyword>
<dbReference type="SUPFAM" id="SSF47954">
    <property type="entry name" value="Cyclin-like"/>
    <property type="match status" value="2"/>
</dbReference>
<evidence type="ECO:0000256" key="3">
    <source>
        <dbReference type="ARBA" id="ARBA00022737"/>
    </source>
</evidence>
<keyword evidence="4 8" id="KW-0479">Metal-binding</keyword>
<organism evidence="11 12">
    <name type="scientific">Haloarcula onubensis</name>
    <dbReference type="NCBI Taxonomy" id="2950539"/>
    <lineage>
        <taxon>Archaea</taxon>
        <taxon>Methanobacteriati</taxon>
        <taxon>Methanobacteriota</taxon>
        <taxon>Stenosarchaea group</taxon>
        <taxon>Halobacteria</taxon>
        <taxon>Halobacteriales</taxon>
        <taxon>Haloarculaceae</taxon>
        <taxon>Haloarcula</taxon>
    </lineage>
</organism>
<dbReference type="PROSITE" id="PS00782">
    <property type="entry name" value="TFIIB"/>
    <property type="match status" value="1"/>
</dbReference>
<reference evidence="11 12" key="1">
    <citation type="submission" date="2022-06" db="EMBL/GenBank/DDBJ databases">
        <title>Halomicroarcula sp. a new haloarchaeum isolate from saline soil.</title>
        <authorList>
            <person name="Strakova D."/>
            <person name="Galisteo C."/>
            <person name="Sanchez-Porro C."/>
            <person name="Ventosa A."/>
        </authorList>
    </citation>
    <scope>NUCLEOTIDE SEQUENCE [LARGE SCALE GENOMIC DNA]</scope>
    <source>
        <strain evidence="11 12">S3CR25-11</strain>
    </source>
</reference>
<dbReference type="InterPro" id="IPR013137">
    <property type="entry name" value="Znf_TFIIB"/>
</dbReference>
<protein>
    <recommendedName>
        <fullName evidence="2">Transcription initiation factor IIB</fullName>
    </recommendedName>
</protein>
<dbReference type="PRINTS" id="PR00685">
    <property type="entry name" value="TIFACTORIIB"/>
</dbReference>
<feature type="compositionally biased region" description="Basic and acidic residues" evidence="9">
    <location>
        <begin position="14"/>
        <end position="24"/>
    </location>
</feature>
<keyword evidence="4 8" id="KW-0863">Zinc-finger</keyword>
<keyword evidence="3" id="KW-0677">Repeat</keyword>
<dbReference type="PANTHER" id="PTHR11618:SF13">
    <property type="entry name" value="TRANSCRIPTION INITIATION FACTOR IIB"/>
    <property type="match status" value="1"/>
</dbReference>
<evidence type="ECO:0000256" key="7">
    <source>
        <dbReference type="ARBA" id="ARBA00023163"/>
    </source>
</evidence>
<evidence type="ECO:0000256" key="1">
    <source>
        <dbReference type="ARBA" id="ARBA00010857"/>
    </source>
</evidence>
<dbReference type="RefSeq" id="WP_310901619.1">
    <property type="nucleotide sequence ID" value="NZ_JAMQOS010000006.1"/>
</dbReference>
<dbReference type="InterPro" id="IPR000812">
    <property type="entry name" value="TFIIB"/>
</dbReference>
<feature type="domain" description="TFIIB-type" evidence="10">
    <location>
        <begin position="33"/>
        <end position="62"/>
    </location>
</feature>
<proteinExistence type="inferred from homology"/>
<comment type="caution">
    <text evidence="11">The sequence shown here is derived from an EMBL/GenBank/DDBJ whole genome shotgun (WGS) entry which is preliminary data.</text>
</comment>
<evidence type="ECO:0000259" key="10">
    <source>
        <dbReference type="PROSITE" id="PS51134"/>
    </source>
</evidence>
<accession>A0ABU2FSV9</accession>
<evidence type="ECO:0000313" key="12">
    <source>
        <dbReference type="Proteomes" id="UP001268864"/>
    </source>
</evidence>
<dbReference type="PROSITE" id="PS51134">
    <property type="entry name" value="ZF_TFIIB"/>
    <property type="match status" value="1"/>
</dbReference>
<keyword evidence="6" id="KW-0805">Transcription regulation</keyword>
<dbReference type="PANTHER" id="PTHR11618">
    <property type="entry name" value="TRANSCRIPTION INITIATION FACTOR IIB-RELATED"/>
    <property type="match status" value="1"/>
</dbReference>
<dbReference type="Proteomes" id="UP001268864">
    <property type="component" value="Unassembled WGS sequence"/>
</dbReference>
<comment type="similarity">
    <text evidence="1">Belongs to the TFIIB family.</text>
</comment>
<dbReference type="InterPro" id="IPR023486">
    <property type="entry name" value="TFIIB_CS"/>
</dbReference>
<evidence type="ECO:0000256" key="8">
    <source>
        <dbReference type="PROSITE-ProRule" id="PRU00469"/>
    </source>
</evidence>
<dbReference type="InterPro" id="IPR013150">
    <property type="entry name" value="TFIIB_cyclin"/>
</dbReference>